<gene>
    <name evidence="3" type="ORF">MPRM_19800</name>
</gene>
<feature type="compositionally biased region" description="Polar residues" evidence="1">
    <location>
        <begin position="201"/>
        <end position="213"/>
    </location>
</feature>
<sequence>MVRGLAFAGLMVVLRLIQGALINAWQTHAGLFSIVLLLLFIVGVAVWGVFDGRADAAANPDPDRRRDLAMTWLLAGVVAGVVSGAVSWVIALFYKGLYTGGLLNELTTFAAFTALLVFLPGIIGVSIGRWRVDRNPPARREGEADEERADTDVFSAVRGDETPAAASHSESHTEPYPEEATQERTSAVATAEREHEAPTETIPTGSWGGTTESAPAAEDDAKTEVIRSDAEDHTKPHPQPES</sequence>
<evidence type="ECO:0000313" key="3">
    <source>
        <dbReference type="EMBL" id="BBZ44699.1"/>
    </source>
</evidence>
<dbReference type="EMBL" id="AP022614">
    <property type="protein sequence ID" value="BBZ44699.1"/>
    <property type="molecule type" value="Genomic_DNA"/>
</dbReference>
<dbReference type="InterPro" id="IPR047958">
    <property type="entry name" value="B-4DMT-like"/>
</dbReference>
<reference evidence="3 4" key="1">
    <citation type="journal article" date="2019" name="Emerg. Microbes Infect.">
        <title>Comprehensive subspecies identification of 175 nontuberculous mycobacteria species based on 7547 genomic profiles.</title>
        <authorList>
            <person name="Matsumoto Y."/>
            <person name="Kinjo T."/>
            <person name="Motooka D."/>
            <person name="Nabeya D."/>
            <person name="Jung N."/>
            <person name="Uechi K."/>
            <person name="Horii T."/>
            <person name="Iida T."/>
            <person name="Fujita J."/>
            <person name="Nakamura S."/>
        </authorList>
    </citation>
    <scope>NUCLEOTIDE SEQUENCE [LARGE SCALE GENOMIC DNA]</scope>
    <source>
        <strain evidence="3 4">JCM 14742</strain>
    </source>
</reference>
<organism evidence="3 4">
    <name type="scientific">Mycobacterium parmense</name>
    <dbReference type="NCBI Taxonomy" id="185642"/>
    <lineage>
        <taxon>Bacteria</taxon>
        <taxon>Bacillati</taxon>
        <taxon>Actinomycetota</taxon>
        <taxon>Actinomycetes</taxon>
        <taxon>Mycobacteriales</taxon>
        <taxon>Mycobacteriaceae</taxon>
        <taxon>Mycobacterium</taxon>
        <taxon>Mycobacterium simiae complex</taxon>
    </lineage>
</organism>
<evidence type="ECO:0000256" key="2">
    <source>
        <dbReference type="SAM" id="Phobius"/>
    </source>
</evidence>
<protein>
    <submittedName>
        <fullName evidence="3">Uncharacterized protein</fullName>
    </submittedName>
</protein>
<keyword evidence="2" id="KW-0472">Membrane</keyword>
<accession>A0A7I7YSL5</accession>
<feature type="transmembrane region" description="Helical" evidence="2">
    <location>
        <begin position="71"/>
        <end position="94"/>
    </location>
</feature>
<keyword evidence="2" id="KW-1133">Transmembrane helix</keyword>
<evidence type="ECO:0000256" key="1">
    <source>
        <dbReference type="SAM" id="MobiDB-lite"/>
    </source>
</evidence>
<evidence type="ECO:0000313" key="4">
    <source>
        <dbReference type="Proteomes" id="UP000467105"/>
    </source>
</evidence>
<proteinExistence type="predicted"/>
<feature type="compositionally biased region" description="Basic and acidic residues" evidence="1">
    <location>
        <begin position="219"/>
        <end position="242"/>
    </location>
</feature>
<feature type="region of interest" description="Disordered" evidence="1">
    <location>
        <begin position="135"/>
        <end position="242"/>
    </location>
</feature>
<dbReference type="AlphaFoldDB" id="A0A7I7YSL5"/>
<dbReference type="Proteomes" id="UP000467105">
    <property type="component" value="Chromosome"/>
</dbReference>
<keyword evidence="4" id="KW-1185">Reference proteome</keyword>
<name>A0A7I7YSL5_9MYCO</name>
<dbReference type="NCBIfam" id="NF037996">
    <property type="entry name" value="B-4DMT"/>
    <property type="match status" value="1"/>
</dbReference>
<keyword evidence="2" id="KW-0812">Transmembrane</keyword>
<feature type="transmembrane region" description="Helical" evidence="2">
    <location>
        <begin position="106"/>
        <end position="130"/>
    </location>
</feature>
<feature type="transmembrane region" description="Helical" evidence="2">
    <location>
        <begin position="29"/>
        <end position="50"/>
    </location>
</feature>